<dbReference type="PRINTS" id="PR00081">
    <property type="entry name" value="GDHRDH"/>
</dbReference>
<dbReference type="PRINTS" id="PR00080">
    <property type="entry name" value="SDRFAMILY"/>
</dbReference>
<dbReference type="Pfam" id="PF13561">
    <property type="entry name" value="adh_short_C2"/>
    <property type="match status" value="1"/>
</dbReference>
<protein>
    <submittedName>
        <fullName evidence="2">SDR family oxidoreductase</fullName>
    </submittedName>
</protein>
<dbReference type="Proteomes" id="UP001271769">
    <property type="component" value="Unassembled WGS sequence"/>
</dbReference>
<comment type="caution">
    <text evidence="2">The sequence shown here is derived from an EMBL/GenBank/DDBJ whole genome shotgun (WGS) entry which is preliminary data.</text>
</comment>
<evidence type="ECO:0000256" key="1">
    <source>
        <dbReference type="ARBA" id="ARBA00006484"/>
    </source>
</evidence>
<organism evidence="2 3">
    <name type="scientific">Dongia rigui</name>
    <dbReference type="NCBI Taxonomy" id="940149"/>
    <lineage>
        <taxon>Bacteria</taxon>
        <taxon>Pseudomonadati</taxon>
        <taxon>Pseudomonadota</taxon>
        <taxon>Alphaproteobacteria</taxon>
        <taxon>Rhodospirillales</taxon>
        <taxon>Dongiaceae</taxon>
        <taxon>Dongia</taxon>
    </lineage>
</organism>
<proteinExistence type="inferred from homology"/>
<gene>
    <name evidence="2" type="ORF">SMD31_07075</name>
</gene>
<evidence type="ECO:0000313" key="2">
    <source>
        <dbReference type="EMBL" id="MDY0871677.1"/>
    </source>
</evidence>
<evidence type="ECO:0000313" key="3">
    <source>
        <dbReference type="Proteomes" id="UP001271769"/>
    </source>
</evidence>
<dbReference type="InterPro" id="IPR036291">
    <property type="entry name" value="NAD(P)-bd_dom_sf"/>
</dbReference>
<dbReference type="PANTHER" id="PTHR42760:SF135">
    <property type="entry name" value="BLL7886 PROTEIN"/>
    <property type="match status" value="1"/>
</dbReference>
<name>A0ABU5DWK6_9PROT</name>
<accession>A0ABU5DWK6</accession>
<dbReference type="SUPFAM" id="SSF51735">
    <property type="entry name" value="NAD(P)-binding Rossmann-fold domains"/>
    <property type="match status" value="1"/>
</dbReference>
<dbReference type="Gene3D" id="3.40.50.720">
    <property type="entry name" value="NAD(P)-binding Rossmann-like Domain"/>
    <property type="match status" value="1"/>
</dbReference>
<reference evidence="2 3" key="1">
    <citation type="journal article" date="2013" name="Antonie Van Leeuwenhoek">
        <title>Dongia rigui sp. nov., isolated from freshwater of a large wetland in Korea.</title>
        <authorList>
            <person name="Baik K.S."/>
            <person name="Hwang Y.M."/>
            <person name="Choi J.S."/>
            <person name="Kwon J."/>
            <person name="Seong C.N."/>
        </authorList>
    </citation>
    <scope>NUCLEOTIDE SEQUENCE [LARGE SCALE GENOMIC DNA]</scope>
    <source>
        <strain evidence="2 3">04SU4-P</strain>
    </source>
</reference>
<comment type="similarity">
    <text evidence="1">Belongs to the short-chain dehydrogenases/reductases (SDR) family.</text>
</comment>
<dbReference type="PANTHER" id="PTHR42760">
    <property type="entry name" value="SHORT-CHAIN DEHYDROGENASES/REDUCTASES FAMILY MEMBER"/>
    <property type="match status" value="1"/>
</dbReference>
<dbReference type="RefSeq" id="WP_320500107.1">
    <property type="nucleotide sequence ID" value="NZ_JAXCLX010000001.1"/>
</dbReference>
<dbReference type="EMBL" id="JAXCLX010000001">
    <property type="protein sequence ID" value="MDY0871677.1"/>
    <property type="molecule type" value="Genomic_DNA"/>
</dbReference>
<keyword evidence="3" id="KW-1185">Reference proteome</keyword>
<dbReference type="InterPro" id="IPR002347">
    <property type="entry name" value="SDR_fam"/>
</dbReference>
<sequence length="239" mass="25081">MSEKVIVITGASRGIGAALVAGLQADGHRIVANSRNLQPANDTHILSIAGDVADPAVADRIVAATLERWGRIDTLVNNAGIFIGKPFVDYTAEDYNAVMSTNVAGFFHITQRVARQMLKQGSGHIVNVTTSLVDQPIGAVPTGLAALSKGGLAAITKSLATEYATKGIRVNAVSPGIIKTSMNEGADRNFLAKLQPMGRLGETDEIVEAVRYLDRAAFVTGEIIHVDGGAHAGQWQIAS</sequence>